<evidence type="ECO:0000313" key="2">
    <source>
        <dbReference type="Proteomes" id="UP000002837"/>
    </source>
</evidence>
<keyword evidence="2" id="KW-1185">Reference proteome</keyword>
<name>A0ABN0I2M9_LEPBO</name>
<protein>
    <submittedName>
        <fullName evidence="1">Uncharacterized protein</fullName>
    </submittedName>
</protein>
<sequence length="107" mass="12449">MLGAYEPVGMVVLIEDGKKTILSNSVLYESKEDRDGVLTSGMEKGLEISYDRFVRNVGFDLKKQNFLILFRNKQIIRKNSILIRKNPFGSVLTFQKKFRKLQISRYK</sequence>
<dbReference type="EMBL" id="AKWJ02000012">
    <property type="protein sequence ID" value="EKP15383.1"/>
    <property type="molecule type" value="Genomic_DNA"/>
</dbReference>
<organism evidence="1 2">
    <name type="scientific">Leptospira borgpetersenii str. 200801926</name>
    <dbReference type="NCBI Taxonomy" id="1193009"/>
    <lineage>
        <taxon>Bacteria</taxon>
        <taxon>Pseudomonadati</taxon>
        <taxon>Spirochaetota</taxon>
        <taxon>Spirochaetia</taxon>
        <taxon>Leptospirales</taxon>
        <taxon>Leptospiraceae</taxon>
        <taxon>Leptospira</taxon>
    </lineage>
</organism>
<dbReference type="Proteomes" id="UP000002837">
    <property type="component" value="Unassembled WGS sequence"/>
</dbReference>
<evidence type="ECO:0000313" key="1">
    <source>
        <dbReference type="EMBL" id="EKP15383.1"/>
    </source>
</evidence>
<accession>A0ABN0I2M9</accession>
<dbReference type="RefSeq" id="WP_002757841.1">
    <property type="nucleotide sequence ID" value="NZ_AKWJ02000012.1"/>
</dbReference>
<proteinExistence type="predicted"/>
<gene>
    <name evidence="1" type="ORF">LEP1GSC128_2067</name>
</gene>
<reference evidence="1" key="1">
    <citation type="submission" date="2012-09" db="EMBL/GenBank/DDBJ databases">
        <authorList>
            <person name="Harkins D.M."/>
            <person name="Durkin A.S."/>
            <person name="Brinkac L.M."/>
            <person name="Selengut J.D."/>
            <person name="Sanka R."/>
            <person name="DePew J."/>
            <person name="Purushe J."/>
            <person name="Picardeau M."/>
            <person name="Werts C."/>
            <person name="Goarant C."/>
            <person name="Vinetz J.M."/>
            <person name="Sutton G.G."/>
            <person name="Nelson W.C."/>
            <person name="Fouts D.E."/>
        </authorList>
    </citation>
    <scope>NUCLEOTIDE SEQUENCE [LARGE SCALE GENOMIC DNA]</scope>
    <source>
        <strain evidence="1">200801926</strain>
    </source>
</reference>
<comment type="caution">
    <text evidence="1">The sequence shown here is derived from an EMBL/GenBank/DDBJ whole genome shotgun (WGS) entry which is preliminary data.</text>
</comment>